<name>A0AAD8L8E3_TARER</name>
<accession>A0AAD8L8E3</accession>
<dbReference type="EMBL" id="JAUHHV010000001">
    <property type="protein sequence ID" value="KAK1434561.1"/>
    <property type="molecule type" value="Genomic_DNA"/>
</dbReference>
<reference evidence="1" key="1">
    <citation type="journal article" date="2023" name="bioRxiv">
        <title>Improved chromosome-level genome assembly for marigold (Tagetes erecta).</title>
        <authorList>
            <person name="Jiang F."/>
            <person name="Yuan L."/>
            <person name="Wang S."/>
            <person name="Wang H."/>
            <person name="Xu D."/>
            <person name="Wang A."/>
            <person name="Fan W."/>
        </authorList>
    </citation>
    <scope>NUCLEOTIDE SEQUENCE</scope>
    <source>
        <strain evidence="1">WSJ</strain>
        <tissue evidence="1">Leaf</tissue>
    </source>
</reference>
<gene>
    <name evidence="1" type="ORF">QVD17_00308</name>
</gene>
<comment type="caution">
    <text evidence="1">The sequence shown here is derived from an EMBL/GenBank/DDBJ whole genome shotgun (WGS) entry which is preliminary data.</text>
</comment>
<dbReference type="Proteomes" id="UP001229421">
    <property type="component" value="Unassembled WGS sequence"/>
</dbReference>
<protein>
    <submittedName>
        <fullName evidence="1">Uncharacterized protein</fullName>
    </submittedName>
</protein>
<proteinExistence type="predicted"/>
<evidence type="ECO:0000313" key="2">
    <source>
        <dbReference type="Proteomes" id="UP001229421"/>
    </source>
</evidence>
<sequence>MNVSELRGCASVMARLFQVRMVDCECGRRQGTSKVAAVTAACRKWKVCHLVLAKGDGSDSLLMLMMVVVVYDDSGDGCGVSTGGGERTKVREVRLGRK</sequence>
<dbReference type="AlphaFoldDB" id="A0AAD8L8E3"/>
<keyword evidence="2" id="KW-1185">Reference proteome</keyword>
<evidence type="ECO:0000313" key="1">
    <source>
        <dbReference type="EMBL" id="KAK1434561.1"/>
    </source>
</evidence>
<organism evidence="1 2">
    <name type="scientific">Tagetes erecta</name>
    <name type="common">African marigold</name>
    <dbReference type="NCBI Taxonomy" id="13708"/>
    <lineage>
        <taxon>Eukaryota</taxon>
        <taxon>Viridiplantae</taxon>
        <taxon>Streptophyta</taxon>
        <taxon>Embryophyta</taxon>
        <taxon>Tracheophyta</taxon>
        <taxon>Spermatophyta</taxon>
        <taxon>Magnoliopsida</taxon>
        <taxon>eudicotyledons</taxon>
        <taxon>Gunneridae</taxon>
        <taxon>Pentapetalae</taxon>
        <taxon>asterids</taxon>
        <taxon>campanulids</taxon>
        <taxon>Asterales</taxon>
        <taxon>Asteraceae</taxon>
        <taxon>Asteroideae</taxon>
        <taxon>Heliantheae alliance</taxon>
        <taxon>Tageteae</taxon>
        <taxon>Tagetes</taxon>
    </lineage>
</organism>